<proteinExistence type="predicted"/>
<organism evidence="2 3">
    <name type="scientific">Fluctibacter halophilus</name>
    <dbReference type="NCBI Taxonomy" id="226011"/>
    <lineage>
        <taxon>Bacteria</taxon>
        <taxon>Pseudomonadati</taxon>
        <taxon>Pseudomonadota</taxon>
        <taxon>Gammaproteobacteria</taxon>
        <taxon>Alteromonadales</taxon>
        <taxon>Alteromonadaceae</taxon>
        <taxon>Fluctibacter</taxon>
    </lineage>
</organism>
<protein>
    <submittedName>
        <fullName evidence="2">Uncharacterized protein</fullName>
    </submittedName>
</protein>
<comment type="caution">
    <text evidence="2">The sequence shown here is derived from an EMBL/GenBank/DDBJ whole genome shotgun (WGS) entry which is preliminary data.</text>
</comment>
<name>A0ABS8GAX5_9ALTE</name>
<dbReference type="RefSeq" id="WP_229160637.1">
    <property type="nucleotide sequence ID" value="NZ_JAJEWP010000002.1"/>
</dbReference>
<feature type="chain" id="PRO_5046197228" evidence="1">
    <location>
        <begin position="19"/>
        <end position="151"/>
    </location>
</feature>
<reference evidence="2 3" key="1">
    <citation type="submission" date="2021-10" db="EMBL/GenBank/DDBJ databases">
        <title>Draft genome of Aestuariibacter halophilus JC2043.</title>
        <authorList>
            <person name="Emsley S.A."/>
            <person name="Pfannmuller K.M."/>
            <person name="Ushijima B."/>
            <person name="Saw J.H."/>
            <person name="Videau P."/>
        </authorList>
    </citation>
    <scope>NUCLEOTIDE SEQUENCE [LARGE SCALE GENOMIC DNA]</scope>
    <source>
        <strain evidence="2 3">JC2043</strain>
    </source>
</reference>
<keyword evidence="1" id="KW-0732">Signal</keyword>
<gene>
    <name evidence="2" type="ORF">LJ739_11505</name>
</gene>
<keyword evidence="3" id="KW-1185">Reference proteome</keyword>
<accession>A0ABS8GAX5</accession>
<sequence length="151" mass="17601">MRLALFLIIIPFFSNATAVKIFHDREFTLPENCYMVVRGGHENDFTCPVSSDRFRSISFPLLEEVEEENKEHFDSLKSRLETEATDLRLLSFTTKEIEERLHSLEVWELNGITNYSYTICDYRSCIRISANEFSFIESLGKTISSEIIEIN</sequence>
<dbReference type="EMBL" id="JAJEWP010000002">
    <property type="protein sequence ID" value="MCC2616869.1"/>
    <property type="molecule type" value="Genomic_DNA"/>
</dbReference>
<evidence type="ECO:0000256" key="1">
    <source>
        <dbReference type="SAM" id="SignalP"/>
    </source>
</evidence>
<dbReference type="Proteomes" id="UP001520878">
    <property type="component" value="Unassembled WGS sequence"/>
</dbReference>
<evidence type="ECO:0000313" key="3">
    <source>
        <dbReference type="Proteomes" id="UP001520878"/>
    </source>
</evidence>
<evidence type="ECO:0000313" key="2">
    <source>
        <dbReference type="EMBL" id="MCC2616869.1"/>
    </source>
</evidence>
<feature type="signal peptide" evidence="1">
    <location>
        <begin position="1"/>
        <end position="18"/>
    </location>
</feature>